<dbReference type="EMBL" id="CP022603">
    <property type="protein sequence ID" value="ASV84095.1"/>
    <property type="molecule type" value="Genomic_DNA"/>
</dbReference>
<gene>
    <name evidence="1" type="ORF">CES85_4887</name>
</gene>
<evidence type="ECO:0000313" key="2">
    <source>
        <dbReference type="Proteomes" id="UP000215256"/>
    </source>
</evidence>
<accession>A0A248UBI9</accession>
<organism evidence="1 2">
    <name type="scientific">Ochrobactrum quorumnocens</name>
    <dbReference type="NCBI Taxonomy" id="271865"/>
    <lineage>
        <taxon>Bacteria</taxon>
        <taxon>Pseudomonadati</taxon>
        <taxon>Pseudomonadota</taxon>
        <taxon>Alphaproteobacteria</taxon>
        <taxon>Hyphomicrobiales</taxon>
        <taxon>Brucellaceae</taxon>
        <taxon>Brucella/Ochrobactrum group</taxon>
        <taxon>Ochrobactrum</taxon>
    </lineage>
</organism>
<protein>
    <submittedName>
        <fullName evidence="1">Uncharacterized protein</fullName>
    </submittedName>
</protein>
<proteinExistence type="predicted"/>
<evidence type="ECO:0000313" key="1">
    <source>
        <dbReference type="EMBL" id="ASV84095.1"/>
    </source>
</evidence>
<dbReference type="Proteomes" id="UP000215256">
    <property type="component" value="Chromosome 2"/>
</dbReference>
<reference evidence="1 2" key="1">
    <citation type="submission" date="2017-07" db="EMBL/GenBank/DDBJ databases">
        <title>Phylogenetic study on the rhizospheric bacterium Ochrobactrum sp. A44.</title>
        <authorList>
            <person name="Krzyzanowska D.M."/>
            <person name="Ossowicki A."/>
            <person name="Rajewska M."/>
            <person name="Maciag T."/>
            <person name="Kaczynski Z."/>
            <person name="Czerwicka M."/>
            <person name="Jafra S."/>
        </authorList>
    </citation>
    <scope>NUCLEOTIDE SEQUENCE [LARGE SCALE GENOMIC DNA]</scope>
    <source>
        <strain evidence="1 2">A44</strain>
    </source>
</reference>
<name>A0A248UBI9_9HYPH</name>
<dbReference type="KEGG" id="och:CES85_4887"/>
<sequence length="39" mass="4594">MRLQKQLQFATAWHFSFAESRSAKPHHDHLNLRFGIISS</sequence>
<dbReference type="AlphaFoldDB" id="A0A248UBI9"/>